<feature type="transmembrane region" description="Helical" evidence="6">
    <location>
        <begin position="1180"/>
        <end position="1204"/>
    </location>
</feature>
<proteinExistence type="predicted"/>
<dbReference type="Pfam" id="PF00916">
    <property type="entry name" value="Sulfate_transp"/>
    <property type="match status" value="1"/>
</dbReference>
<evidence type="ECO:0000256" key="4">
    <source>
        <dbReference type="ARBA" id="ARBA00023136"/>
    </source>
</evidence>
<dbReference type="CDD" id="cd00038">
    <property type="entry name" value="CAP_ED"/>
    <property type="match status" value="1"/>
</dbReference>
<dbReference type="InterPro" id="IPR002645">
    <property type="entry name" value="STAS_dom"/>
</dbReference>
<reference evidence="9 10" key="1">
    <citation type="journal article" date="2018" name="Genome Biol. Evol.">
        <title>Multiple Roots of Fruiting Body Formation in Amoebozoa.</title>
        <authorList>
            <person name="Hillmann F."/>
            <person name="Forbes G."/>
            <person name="Novohradska S."/>
            <person name="Ferling I."/>
            <person name="Riege K."/>
            <person name="Groth M."/>
            <person name="Westermann M."/>
            <person name="Marz M."/>
            <person name="Spaller T."/>
            <person name="Winckler T."/>
            <person name="Schaap P."/>
            <person name="Glockner G."/>
        </authorList>
    </citation>
    <scope>NUCLEOTIDE SEQUENCE [LARGE SCALE GENOMIC DNA]</scope>
    <source>
        <strain evidence="9 10">Jena</strain>
    </source>
</reference>
<keyword evidence="3 6" id="KW-1133">Transmembrane helix</keyword>
<feature type="transmembrane region" description="Helical" evidence="6">
    <location>
        <begin position="1138"/>
        <end position="1160"/>
    </location>
</feature>
<feature type="transmembrane region" description="Helical" evidence="6">
    <location>
        <begin position="605"/>
        <end position="637"/>
    </location>
</feature>
<feature type="region of interest" description="Disordered" evidence="5">
    <location>
        <begin position="60"/>
        <end position="89"/>
    </location>
</feature>
<keyword evidence="4 6" id="KW-0472">Membrane</keyword>
<dbReference type="Gene3D" id="2.60.120.10">
    <property type="entry name" value="Jelly Rolls"/>
    <property type="match status" value="1"/>
</dbReference>
<dbReference type="InterPro" id="IPR000595">
    <property type="entry name" value="cNMP-bd_dom"/>
</dbReference>
<organism evidence="9 10">
    <name type="scientific">Planoprotostelium fungivorum</name>
    <dbReference type="NCBI Taxonomy" id="1890364"/>
    <lineage>
        <taxon>Eukaryota</taxon>
        <taxon>Amoebozoa</taxon>
        <taxon>Evosea</taxon>
        <taxon>Variosea</taxon>
        <taxon>Cavosteliida</taxon>
        <taxon>Cavosteliaceae</taxon>
        <taxon>Planoprotostelium</taxon>
    </lineage>
</organism>
<dbReference type="PROSITE" id="PS50801">
    <property type="entry name" value="STAS"/>
    <property type="match status" value="1"/>
</dbReference>
<feature type="compositionally biased region" description="Acidic residues" evidence="5">
    <location>
        <begin position="148"/>
        <end position="157"/>
    </location>
</feature>
<evidence type="ECO:0000313" key="10">
    <source>
        <dbReference type="Proteomes" id="UP000241769"/>
    </source>
</evidence>
<feature type="transmembrane region" description="Helical" evidence="6">
    <location>
        <begin position="218"/>
        <end position="241"/>
    </location>
</feature>
<evidence type="ECO:0000259" key="7">
    <source>
        <dbReference type="PROSITE" id="PS50042"/>
    </source>
</evidence>
<name>A0A2P6NG50_9EUKA</name>
<feature type="transmembrane region" description="Helical" evidence="6">
    <location>
        <begin position="481"/>
        <end position="501"/>
    </location>
</feature>
<dbReference type="InParanoid" id="A0A2P6NG50"/>
<evidence type="ECO:0000256" key="6">
    <source>
        <dbReference type="SAM" id="Phobius"/>
    </source>
</evidence>
<dbReference type="GO" id="GO:0007154">
    <property type="term" value="P:cell communication"/>
    <property type="evidence" value="ECO:0007669"/>
    <property type="project" value="UniProtKB-ARBA"/>
</dbReference>
<dbReference type="Pfam" id="PF01740">
    <property type="entry name" value="STAS"/>
    <property type="match status" value="1"/>
</dbReference>
<accession>A0A2P6NG50</accession>
<sequence length="1629" mass="182823">MSHPTTPTAPKNRRVASPQPHSPQWNRHFVEIAKKKREREEQGTTLMSRHSMDLMQNVMLDEDLPMSEEAVPNPPALPPPPRIPPLSELRSSSFSSLLADHTRQMKEKWEFASPVLAMSPETKRGNRKFEVLNELADLELRVQHISPSDDEGASSDEEQTKKNEEEPSDNSGTPIVDRTSGHDSETEPIAPTYVSIDLKGVGISEEKRVPLQNIYKEWFRMIAVNALTALILFLIVLPSTLSYASIITTHSKLAQYFPIAIKIMVVTHAINQAAATALSAVVQSVVGIMVANVMFLSLIAEDIADHAISDDVILPTLLFCISLTSILIGLAYIIMAYTNAIVCIQYIPYPVMAGFLSAISIFLLKGAITMMSDMPLDDFQDFVSLITNRKVLLACIGFALASGLFVLERFKKHILFMPAFLFIPLTLFWIVALATKTDVSKLQDMGFIFQSTEAVPFYSIWTHFSFTNIQWNLIPRQATNTIAMALLVILNTSIIINGLEFEINRTMDGKREMYVAGVGSIASGLSVGFAGSITIALTTVGFKQGCNRLLGIFLVLFYLAVFLFEFPLTDVIPKFFFGTVLLFNGFNLLWGWFVLPFWSLPKFEYALLVSTAATIIIFGNNTGLPISIGISAVFFAIQYARIKPIKGSFTGEQIQSKVQRPYFQRKILQHYQGKMLVLQLQNYIFFGSAVDVHGYIKKQLKEETEKKEERKGGLSKFASSISKFGFGRGSQYRGIDNDSTELGTIEMDSPEVSENLKRRSSFNIRNINDKMKIILEGLDKRKRSKKIRYLLIDFSRVPGVDSSACASFKKVVQMCTHHSVTTIFTGMTGSLLRTFQRRGVFTEDGMPRVYENLDLALEWCENILIKSKVKHLGTQLTEEIDKMPLEDYVPSFHVLLANLVPQGGCTKEQASSVANRYFTKRTLVLGETLLKPGDSPDSMYYIKSGEMGLYRTDLDGQKERSYKILQGTWVGINAMFLHSPVLLSVEAEGPVTVFELSRLNLEKMQTEAPQIAHAVFTAALQSLGQTLNMLLSEMALGRTHKMRSGPWTSAHLIGTLTNVKSRITSMASSIFIVLFFLLVPTLGQLQTIPCTDCQGQGKCQTDGTCRCFGAWLSPVFNGTKLTHLCTHSKLQDQENGVAAFRVVCASLGFILMSLIFWRLFLEFKHRSTLSANGIPNARRVVKFSLGINGIICFFIFLKCSLDWWGTYGIMPFGVYHGFYCFVDFLYIILFTGMLIHWAELYQKTMKALRQRDMMKKVNSNYHGELTIEEVLISLAFLRRFKLIFIFVTALSSLVFTARIIGIHIIHYASAWRIFFTFEYTFFATLWLAYSVGFTIYGIKLCRVMPPLMATKIRNMTFKLIAVLFLQFTNFAMIVIVNSLTRAAGRDPAESQLARDWWTHIMRLLISFIILEIHMPLRRFRYWLSLRLLQSTGSKSTGRSDTMARVDVELKANSAELAVPSSADVAPPSPTLSPQDSELQATNGSVFIVLIHVQSDLFLQVFGNDATPTSVHIFLILTLFQILSNLSRRRSLPPQNSTIKGLLQNAVQSNEQSTDEEKASASTNLAGAITLTGGATIAIAAYAIHAVYRWWQHRKEYNSLPEVSIDLSATVRKRRKDYGQRRTQPPAGEL</sequence>
<dbReference type="PROSITE" id="PS50042">
    <property type="entry name" value="CNMP_BINDING_3"/>
    <property type="match status" value="1"/>
</dbReference>
<dbReference type="OrthoDB" id="409725at2759"/>
<protein>
    <submittedName>
        <fullName evidence="9">Uncharacterized protein</fullName>
    </submittedName>
</protein>
<feature type="transmembrane region" description="Helical" evidence="6">
    <location>
        <begin position="277"/>
        <end position="300"/>
    </location>
</feature>
<feature type="transmembrane region" description="Helical" evidence="6">
    <location>
        <begin position="1396"/>
        <end position="1416"/>
    </location>
</feature>
<dbReference type="InterPro" id="IPR014710">
    <property type="entry name" value="RmlC-like_jellyroll"/>
</dbReference>
<dbReference type="PANTHER" id="PTHR43310:SF2">
    <property type="entry name" value="SLC26A_SULP TRANSPORTER DOMAIN-CONTAINING PROTEIN"/>
    <property type="match status" value="1"/>
</dbReference>
<dbReference type="EMBL" id="MDYQ01000093">
    <property type="protein sequence ID" value="PRP82911.1"/>
    <property type="molecule type" value="Genomic_DNA"/>
</dbReference>
<keyword evidence="10" id="KW-1185">Reference proteome</keyword>
<dbReference type="STRING" id="1890364.A0A2P6NG50"/>
<dbReference type="GO" id="GO:0023052">
    <property type="term" value="P:signaling"/>
    <property type="evidence" value="ECO:0007669"/>
    <property type="project" value="UniProtKB-ARBA"/>
</dbReference>
<dbReference type="SUPFAM" id="SSF52091">
    <property type="entry name" value="SpoIIaa-like"/>
    <property type="match status" value="1"/>
</dbReference>
<feature type="transmembrane region" description="Helical" evidence="6">
    <location>
        <begin position="1505"/>
        <end position="1523"/>
    </location>
</feature>
<feature type="transmembrane region" description="Helical" evidence="6">
    <location>
        <begin position="391"/>
        <end position="407"/>
    </location>
</feature>
<feature type="transmembrane region" description="Helical" evidence="6">
    <location>
        <begin position="513"/>
        <end position="537"/>
    </location>
</feature>
<dbReference type="InterPro" id="IPR036513">
    <property type="entry name" value="STAS_dom_sf"/>
</dbReference>
<feature type="transmembrane region" description="Helical" evidence="6">
    <location>
        <begin position="575"/>
        <end position="593"/>
    </location>
</feature>
<dbReference type="Proteomes" id="UP000241769">
    <property type="component" value="Unassembled WGS sequence"/>
</dbReference>
<feature type="region of interest" description="Disordered" evidence="5">
    <location>
        <begin position="1"/>
        <end position="28"/>
    </location>
</feature>
<feature type="transmembrane region" description="Helical" evidence="6">
    <location>
        <begin position="1359"/>
        <end position="1376"/>
    </location>
</feature>
<dbReference type="InterPro" id="IPR011547">
    <property type="entry name" value="SLC26A/SulP_dom"/>
</dbReference>
<gene>
    <name evidence="9" type="ORF">PROFUN_06688</name>
</gene>
<feature type="transmembrane region" description="Helical" evidence="6">
    <location>
        <begin position="1216"/>
        <end position="1241"/>
    </location>
</feature>
<feature type="transmembrane region" description="Helical" evidence="6">
    <location>
        <begin position="312"/>
        <end position="334"/>
    </location>
</feature>
<keyword evidence="2 6" id="KW-0812">Transmembrane</keyword>
<feature type="domain" description="STAS" evidence="8">
    <location>
        <begin position="675"/>
        <end position="860"/>
    </location>
</feature>
<feature type="transmembrane region" description="Helical" evidence="6">
    <location>
        <begin position="549"/>
        <end position="568"/>
    </location>
</feature>
<feature type="transmembrane region" description="Helical" evidence="6">
    <location>
        <begin position="1564"/>
        <end position="1587"/>
    </location>
</feature>
<comment type="subcellular location">
    <subcellularLocation>
        <location evidence="1">Membrane</location>
        <topology evidence="1">Multi-pass membrane protein</topology>
    </subcellularLocation>
</comment>
<dbReference type="Gene3D" id="3.30.750.24">
    <property type="entry name" value="STAS domain"/>
    <property type="match status" value="1"/>
</dbReference>
<feature type="transmembrane region" description="Helical" evidence="6">
    <location>
        <begin position="1063"/>
        <end position="1082"/>
    </location>
</feature>
<feature type="transmembrane region" description="Helical" evidence="6">
    <location>
        <begin position="253"/>
        <end position="270"/>
    </location>
</feature>
<evidence type="ECO:0000313" key="9">
    <source>
        <dbReference type="EMBL" id="PRP82911.1"/>
    </source>
</evidence>
<evidence type="ECO:0000259" key="8">
    <source>
        <dbReference type="PROSITE" id="PS50801"/>
    </source>
</evidence>
<dbReference type="InterPro" id="IPR018490">
    <property type="entry name" value="cNMP-bd_dom_sf"/>
</dbReference>
<feature type="transmembrane region" description="Helical" evidence="6">
    <location>
        <begin position="1319"/>
        <end position="1338"/>
    </location>
</feature>
<evidence type="ECO:0000256" key="2">
    <source>
        <dbReference type="ARBA" id="ARBA00022692"/>
    </source>
</evidence>
<feature type="region of interest" description="Disordered" evidence="5">
    <location>
        <begin position="144"/>
        <end position="188"/>
    </location>
</feature>
<dbReference type="InterPro" id="IPR052706">
    <property type="entry name" value="Membrane-Transporter-like"/>
</dbReference>
<feature type="transmembrane region" description="Helical" evidence="6">
    <location>
        <begin position="414"/>
        <end position="435"/>
    </location>
</feature>
<comment type="caution">
    <text evidence="9">The sequence shown here is derived from an EMBL/GenBank/DDBJ whole genome shotgun (WGS) entry which is preliminary data.</text>
</comment>
<dbReference type="CDD" id="cd07042">
    <property type="entry name" value="STAS_SulP_like_sulfate_transporter"/>
    <property type="match status" value="1"/>
</dbReference>
<evidence type="ECO:0000256" key="1">
    <source>
        <dbReference type="ARBA" id="ARBA00004141"/>
    </source>
</evidence>
<evidence type="ECO:0000256" key="3">
    <source>
        <dbReference type="ARBA" id="ARBA00022989"/>
    </source>
</evidence>
<dbReference type="Pfam" id="PF00027">
    <property type="entry name" value="cNMP_binding"/>
    <property type="match status" value="1"/>
</dbReference>
<dbReference type="PANTHER" id="PTHR43310">
    <property type="entry name" value="SULFATE TRANSPORTER YBAR-RELATED"/>
    <property type="match status" value="1"/>
</dbReference>
<feature type="transmembrane region" description="Helical" evidence="6">
    <location>
        <begin position="1282"/>
        <end position="1307"/>
    </location>
</feature>
<dbReference type="SMART" id="SM00100">
    <property type="entry name" value="cNMP"/>
    <property type="match status" value="1"/>
</dbReference>
<evidence type="ECO:0000256" key="5">
    <source>
        <dbReference type="SAM" id="MobiDB-lite"/>
    </source>
</evidence>
<feature type="compositionally biased region" description="Pro residues" evidence="5">
    <location>
        <begin position="72"/>
        <end position="84"/>
    </location>
</feature>
<dbReference type="GO" id="GO:0016020">
    <property type="term" value="C:membrane"/>
    <property type="evidence" value="ECO:0007669"/>
    <property type="project" value="UniProtKB-SubCell"/>
</dbReference>
<dbReference type="SUPFAM" id="SSF51206">
    <property type="entry name" value="cAMP-binding domain-like"/>
    <property type="match status" value="1"/>
</dbReference>
<feature type="domain" description="Cyclic nucleotide-binding" evidence="7">
    <location>
        <begin position="926"/>
        <end position="1022"/>
    </location>
</feature>
<feature type="transmembrane region" description="Helical" evidence="6">
    <location>
        <begin position="346"/>
        <end position="371"/>
    </location>
</feature>